<dbReference type="AlphaFoldDB" id="A0A6C0IC46"/>
<dbReference type="Pfam" id="PF22772">
    <property type="entry name" value="WsaF_C"/>
    <property type="match status" value="1"/>
</dbReference>
<dbReference type="Gene3D" id="3.40.50.11090">
    <property type="match status" value="1"/>
</dbReference>
<feature type="domain" description="WsaF N-terminal" evidence="1">
    <location>
        <begin position="144"/>
        <end position="267"/>
    </location>
</feature>
<evidence type="ECO:0000259" key="2">
    <source>
        <dbReference type="Pfam" id="PF22772"/>
    </source>
</evidence>
<dbReference type="InterPro" id="IPR055050">
    <property type="entry name" value="WsaF_C"/>
</dbReference>
<dbReference type="Gene3D" id="3.40.50.2000">
    <property type="entry name" value="Glycogen Phosphorylase B"/>
    <property type="match status" value="1"/>
</dbReference>
<dbReference type="GO" id="GO:0030247">
    <property type="term" value="F:polysaccharide binding"/>
    <property type="evidence" value="ECO:0007669"/>
    <property type="project" value="InterPro"/>
</dbReference>
<proteinExistence type="predicted"/>
<reference evidence="3" key="1">
    <citation type="journal article" date="2020" name="Nature">
        <title>Giant virus diversity and host interactions through global metagenomics.</title>
        <authorList>
            <person name="Schulz F."/>
            <person name="Roux S."/>
            <person name="Paez-Espino D."/>
            <person name="Jungbluth S."/>
            <person name="Walsh D.A."/>
            <person name="Denef V.J."/>
            <person name="McMahon K.D."/>
            <person name="Konstantinidis K.T."/>
            <person name="Eloe-Fadrosh E.A."/>
            <person name="Kyrpides N.C."/>
            <person name="Woyke T."/>
        </authorList>
    </citation>
    <scope>NUCLEOTIDE SEQUENCE</scope>
    <source>
        <strain evidence="3">GVMAG-M-3300023184-71</strain>
    </source>
</reference>
<evidence type="ECO:0000259" key="1">
    <source>
        <dbReference type="Pfam" id="PF21374"/>
    </source>
</evidence>
<protein>
    <recommendedName>
        <fullName evidence="4">Glycosyl transferase family 1 domain-containing protein</fullName>
    </recommendedName>
</protein>
<sequence>MRIVALSSPVKSAYYGQDKREATHTIQQYALSKDIFRVSNKMLLHVPDSNVYEYKKLTIHLDNGVVHECKENEWIQLILTMEKKNTETTTTTTTDKEMISSVMQKHSRTVPMTYLQDRMDFKVHISPERRPTCNILMPGLSIHLTGGPWSIFEIAQKMMEKGIRVRIINVAPSKYKWSDVIPLLPYSQQGEWVDYENVNHITYSSSDVFMATLYWTAFLAHSMQQKLNQKSILYMIQDCESFFFPQNSESAYAYASYEIPHIPIFNSWVLEEYFQQNHMSVFGGTFQEPSFQFFPTYPSTAHRQKMEKGKKRLIVYSRPQTDRNAYDFTMSCVWEAVRQGLFPPEKWMIFGVGATAGTPNISGLGGGDVKMYNMDHMDQDKYKELITTGDIGLSLMLTPHPSLPPFDFAAAGMLVVTNELFHRTKNTYKSISQNFFPARLSILSIVESLRKALTKVDDYDFRIQGSFLNIPPHVIDYDYLKKHMEL</sequence>
<dbReference type="EMBL" id="MN740156">
    <property type="protein sequence ID" value="QHT90618.1"/>
    <property type="molecule type" value="Genomic_DNA"/>
</dbReference>
<dbReference type="Pfam" id="PF21374">
    <property type="entry name" value="WsaF_N"/>
    <property type="match status" value="1"/>
</dbReference>
<accession>A0A6C0IC46</accession>
<organism evidence="3">
    <name type="scientific">viral metagenome</name>
    <dbReference type="NCBI Taxonomy" id="1070528"/>
    <lineage>
        <taxon>unclassified sequences</taxon>
        <taxon>metagenomes</taxon>
        <taxon>organismal metagenomes</taxon>
    </lineage>
</organism>
<dbReference type="InterPro" id="IPR048510">
    <property type="entry name" value="WsaF_N"/>
</dbReference>
<feature type="domain" description="WsaF C-terminal" evidence="2">
    <location>
        <begin position="311"/>
        <end position="450"/>
    </location>
</feature>
<evidence type="ECO:0008006" key="4">
    <source>
        <dbReference type="Google" id="ProtNLM"/>
    </source>
</evidence>
<evidence type="ECO:0000313" key="3">
    <source>
        <dbReference type="EMBL" id="QHT90618.1"/>
    </source>
</evidence>
<name>A0A6C0IC46_9ZZZZ</name>